<name>A0AAD6ZW43_9AGAR</name>
<proteinExistence type="predicted"/>
<accession>A0AAD6ZW43</accession>
<keyword evidence="4" id="KW-1185">Reference proteome</keyword>
<reference evidence="3" key="1">
    <citation type="submission" date="2023-03" db="EMBL/GenBank/DDBJ databases">
        <title>Massive genome expansion in bonnet fungi (Mycena s.s.) driven by repeated elements and novel gene families across ecological guilds.</title>
        <authorList>
            <consortium name="Lawrence Berkeley National Laboratory"/>
            <person name="Harder C.B."/>
            <person name="Miyauchi S."/>
            <person name="Viragh M."/>
            <person name="Kuo A."/>
            <person name="Thoen E."/>
            <person name="Andreopoulos B."/>
            <person name="Lu D."/>
            <person name="Skrede I."/>
            <person name="Drula E."/>
            <person name="Henrissat B."/>
            <person name="Morin E."/>
            <person name="Kohler A."/>
            <person name="Barry K."/>
            <person name="LaButti K."/>
            <person name="Morin E."/>
            <person name="Salamov A."/>
            <person name="Lipzen A."/>
            <person name="Mereny Z."/>
            <person name="Hegedus B."/>
            <person name="Baldrian P."/>
            <person name="Stursova M."/>
            <person name="Weitz H."/>
            <person name="Taylor A."/>
            <person name="Grigoriev I.V."/>
            <person name="Nagy L.G."/>
            <person name="Martin F."/>
            <person name="Kauserud H."/>
        </authorList>
    </citation>
    <scope>NUCLEOTIDE SEQUENCE</scope>
    <source>
        <strain evidence="3">CBHHK002</strain>
    </source>
</reference>
<gene>
    <name evidence="3" type="ORF">DFH08DRAFT_1081847</name>
</gene>
<evidence type="ECO:0000313" key="4">
    <source>
        <dbReference type="Proteomes" id="UP001218218"/>
    </source>
</evidence>
<feature type="coiled-coil region" evidence="1">
    <location>
        <begin position="5"/>
        <end position="39"/>
    </location>
</feature>
<keyword evidence="1" id="KW-0175">Coiled coil</keyword>
<protein>
    <recommendedName>
        <fullName evidence="2">F-box domain-containing protein</fullName>
    </recommendedName>
</protein>
<dbReference type="Proteomes" id="UP001218218">
    <property type="component" value="Unassembled WGS sequence"/>
</dbReference>
<comment type="caution">
    <text evidence="3">The sequence shown here is derived from an EMBL/GenBank/DDBJ whole genome shotgun (WGS) entry which is preliminary data.</text>
</comment>
<dbReference type="Pfam" id="PF12937">
    <property type="entry name" value="F-box-like"/>
    <property type="match status" value="1"/>
</dbReference>
<evidence type="ECO:0000313" key="3">
    <source>
        <dbReference type="EMBL" id="KAJ7342791.1"/>
    </source>
</evidence>
<sequence length="362" mass="40989">MLSVLAADRSRLADINSRIADLERSLSELRNERVIVQGRLDEYKYPVITLPNEIICEIFIHFLPVYPRPPPFTGTESPTNLARVCRHWREIALSLPMLWRAIGVIQPHRMSYKRQNQMSEVWIKRSGACPLAINIAYYGGHDGSLSPEDIPAVISQRPRWERLRIDALPHALTVIDGPMPRLRHLDLALCGNGIPAPFEFREVPLLRSVTLHSWVSSKAVTLPWGQLTCLTLLGIERNRCAAILQQTDRLIHCILEVVTSGPADHPRLALPCLESLVVKERRGIEGDLKRFLHSFVVPALRSLELEEQLFGSDPVAALESFISQSGCTLQRVCIAERTKPTKTYLLAFPHIPDFSFARVERR</sequence>
<feature type="domain" description="F-box" evidence="2">
    <location>
        <begin position="49"/>
        <end position="102"/>
    </location>
</feature>
<dbReference type="SUPFAM" id="SSF52047">
    <property type="entry name" value="RNI-like"/>
    <property type="match status" value="1"/>
</dbReference>
<evidence type="ECO:0000256" key="1">
    <source>
        <dbReference type="SAM" id="Coils"/>
    </source>
</evidence>
<dbReference type="InterPro" id="IPR001810">
    <property type="entry name" value="F-box_dom"/>
</dbReference>
<dbReference type="SUPFAM" id="SSF81383">
    <property type="entry name" value="F-box domain"/>
    <property type="match status" value="1"/>
</dbReference>
<dbReference type="InterPro" id="IPR036047">
    <property type="entry name" value="F-box-like_dom_sf"/>
</dbReference>
<organism evidence="3 4">
    <name type="scientific">Mycena albidolilacea</name>
    <dbReference type="NCBI Taxonomy" id="1033008"/>
    <lineage>
        <taxon>Eukaryota</taxon>
        <taxon>Fungi</taxon>
        <taxon>Dikarya</taxon>
        <taxon>Basidiomycota</taxon>
        <taxon>Agaricomycotina</taxon>
        <taxon>Agaricomycetes</taxon>
        <taxon>Agaricomycetidae</taxon>
        <taxon>Agaricales</taxon>
        <taxon>Marasmiineae</taxon>
        <taxon>Mycenaceae</taxon>
        <taxon>Mycena</taxon>
    </lineage>
</organism>
<dbReference type="EMBL" id="JARIHO010000024">
    <property type="protein sequence ID" value="KAJ7342791.1"/>
    <property type="molecule type" value="Genomic_DNA"/>
</dbReference>
<evidence type="ECO:0000259" key="2">
    <source>
        <dbReference type="Pfam" id="PF12937"/>
    </source>
</evidence>
<dbReference type="AlphaFoldDB" id="A0AAD6ZW43"/>
<dbReference type="Gene3D" id="1.20.1280.50">
    <property type="match status" value="1"/>
</dbReference>